<protein>
    <recommendedName>
        <fullName evidence="6">HMG box domain-containing protein</fullName>
    </recommendedName>
</protein>
<dbReference type="AlphaFoldDB" id="A0A1Y2D004"/>
<feature type="domain" description="HMG box" evidence="6">
    <location>
        <begin position="24"/>
        <end position="92"/>
    </location>
</feature>
<dbReference type="GO" id="GO:0003677">
    <property type="term" value="F:DNA binding"/>
    <property type="evidence" value="ECO:0007669"/>
    <property type="project" value="UniProtKB-UniRule"/>
</dbReference>
<dbReference type="Gene3D" id="1.10.30.10">
    <property type="entry name" value="High mobility group box domain"/>
    <property type="match status" value="1"/>
</dbReference>
<evidence type="ECO:0000256" key="5">
    <source>
        <dbReference type="SAM" id="MobiDB-lite"/>
    </source>
</evidence>
<dbReference type="SMART" id="SM00398">
    <property type="entry name" value="HMG"/>
    <property type="match status" value="1"/>
</dbReference>
<accession>A0A1Y2D004</accession>
<reference evidence="7 8" key="1">
    <citation type="submission" date="2016-07" db="EMBL/GenBank/DDBJ databases">
        <title>Pervasive Adenine N6-methylation of Active Genes in Fungi.</title>
        <authorList>
            <consortium name="DOE Joint Genome Institute"/>
            <person name="Mondo S.J."/>
            <person name="Dannebaum R.O."/>
            <person name="Kuo R.C."/>
            <person name="Labutti K."/>
            <person name="Haridas S."/>
            <person name="Kuo A."/>
            <person name="Salamov A."/>
            <person name="Ahrendt S.R."/>
            <person name="Lipzen A."/>
            <person name="Sullivan W."/>
            <person name="Andreopoulos W.B."/>
            <person name="Clum A."/>
            <person name="Lindquist E."/>
            <person name="Daum C."/>
            <person name="Ramamoorthy G.K."/>
            <person name="Gryganskyi A."/>
            <person name="Culley D."/>
            <person name="Magnuson J.K."/>
            <person name="James T.Y."/>
            <person name="O'Malley M.A."/>
            <person name="Stajich J.E."/>
            <person name="Spatafora J.W."/>
            <person name="Visel A."/>
            <person name="Grigoriev I.V."/>
        </authorList>
    </citation>
    <scope>NUCLEOTIDE SEQUENCE [LARGE SCALE GENOMIC DNA]</scope>
    <source>
        <strain evidence="7 8">JEL800</strain>
    </source>
</reference>
<evidence type="ECO:0000256" key="1">
    <source>
        <dbReference type="ARBA" id="ARBA00023125"/>
    </source>
</evidence>
<keyword evidence="1 4" id="KW-0238">DNA-binding</keyword>
<keyword evidence="2 4" id="KW-0539">Nucleus</keyword>
<evidence type="ECO:0000256" key="2">
    <source>
        <dbReference type="ARBA" id="ARBA00023242"/>
    </source>
</evidence>
<dbReference type="PANTHER" id="PTHR48112:SF22">
    <property type="entry name" value="MITOCHONDRIAL TRANSCRIPTION FACTOR A, ISOFORM B"/>
    <property type="match status" value="1"/>
</dbReference>
<keyword evidence="8" id="KW-1185">Reference proteome</keyword>
<feature type="region of interest" description="Disordered" evidence="5">
    <location>
        <begin position="89"/>
        <end position="110"/>
    </location>
</feature>
<comment type="similarity">
    <text evidence="3">Belongs to the NHP6 family.</text>
</comment>
<gene>
    <name evidence="7" type="ORF">BCR33DRAFT_761755</name>
</gene>
<dbReference type="GO" id="GO:0005634">
    <property type="term" value="C:nucleus"/>
    <property type="evidence" value="ECO:0007669"/>
    <property type="project" value="UniProtKB-UniRule"/>
</dbReference>
<feature type="region of interest" description="Disordered" evidence="5">
    <location>
        <begin position="1"/>
        <end position="25"/>
    </location>
</feature>
<dbReference type="FunFam" id="1.10.30.10:FF:000016">
    <property type="entry name" value="FACT complex subunit SSRP1"/>
    <property type="match status" value="1"/>
</dbReference>
<dbReference type="PROSITE" id="PS50118">
    <property type="entry name" value="HMG_BOX_2"/>
    <property type="match status" value="1"/>
</dbReference>
<dbReference type="Proteomes" id="UP000193642">
    <property type="component" value="Unassembled WGS sequence"/>
</dbReference>
<feature type="DNA-binding region" description="HMG box" evidence="4">
    <location>
        <begin position="24"/>
        <end position="92"/>
    </location>
</feature>
<name>A0A1Y2D004_9FUNG</name>
<sequence>MPKATKTKVAKSPKTKAKKDPNAPKKALSAYLLFANDNRARVKEENPDATFGTMGKILGAEWKEASEAVKQKYVALQEKDKERYAKAMANYEAPGDDAEEAEEEAGDDDE</sequence>
<feature type="compositionally biased region" description="Acidic residues" evidence="5">
    <location>
        <begin position="94"/>
        <end position="110"/>
    </location>
</feature>
<evidence type="ECO:0000313" key="8">
    <source>
        <dbReference type="Proteomes" id="UP000193642"/>
    </source>
</evidence>
<dbReference type="InterPro" id="IPR036910">
    <property type="entry name" value="HMG_box_dom_sf"/>
</dbReference>
<organism evidence="7 8">
    <name type="scientific">Rhizoclosmatium globosum</name>
    <dbReference type="NCBI Taxonomy" id="329046"/>
    <lineage>
        <taxon>Eukaryota</taxon>
        <taxon>Fungi</taxon>
        <taxon>Fungi incertae sedis</taxon>
        <taxon>Chytridiomycota</taxon>
        <taxon>Chytridiomycota incertae sedis</taxon>
        <taxon>Chytridiomycetes</taxon>
        <taxon>Chytridiales</taxon>
        <taxon>Chytriomycetaceae</taxon>
        <taxon>Rhizoclosmatium</taxon>
    </lineage>
</organism>
<dbReference type="Pfam" id="PF00505">
    <property type="entry name" value="HMG_box"/>
    <property type="match status" value="1"/>
</dbReference>
<evidence type="ECO:0000313" key="7">
    <source>
        <dbReference type="EMBL" id="ORY52619.1"/>
    </source>
</evidence>
<evidence type="ECO:0000256" key="4">
    <source>
        <dbReference type="PROSITE-ProRule" id="PRU00267"/>
    </source>
</evidence>
<evidence type="ECO:0000259" key="6">
    <source>
        <dbReference type="PROSITE" id="PS50118"/>
    </source>
</evidence>
<dbReference type="OrthoDB" id="1919336at2759"/>
<dbReference type="SUPFAM" id="SSF47095">
    <property type="entry name" value="HMG-box"/>
    <property type="match status" value="1"/>
</dbReference>
<dbReference type="InterPro" id="IPR009071">
    <property type="entry name" value="HMG_box_dom"/>
</dbReference>
<dbReference type="PRINTS" id="PR00886">
    <property type="entry name" value="HIGHMOBLTY12"/>
</dbReference>
<dbReference type="STRING" id="329046.A0A1Y2D004"/>
<dbReference type="InterPro" id="IPR050342">
    <property type="entry name" value="HMGB"/>
</dbReference>
<proteinExistence type="inferred from homology"/>
<dbReference type="PANTHER" id="PTHR48112">
    <property type="entry name" value="HIGH MOBILITY GROUP PROTEIN DSP1"/>
    <property type="match status" value="1"/>
</dbReference>
<evidence type="ECO:0000256" key="3">
    <source>
        <dbReference type="ARBA" id="ARBA00043963"/>
    </source>
</evidence>
<dbReference type="EMBL" id="MCGO01000003">
    <property type="protein sequence ID" value="ORY52619.1"/>
    <property type="molecule type" value="Genomic_DNA"/>
</dbReference>
<feature type="compositionally biased region" description="Basic residues" evidence="5">
    <location>
        <begin position="1"/>
        <end position="17"/>
    </location>
</feature>
<comment type="caution">
    <text evidence="7">The sequence shown here is derived from an EMBL/GenBank/DDBJ whole genome shotgun (WGS) entry which is preliminary data.</text>
</comment>